<comment type="similarity">
    <text evidence="1 9">Belongs to the peptidase S11 family.</text>
</comment>
<evidence type="ECO:0000256" key="4">
    <source>
        <dbReference type="ARBA" id="ARBA00022960"/>
    </source>
</evidence>
<evidence type="ECO:0000259" key="10">
    <source>
        <dbReference type="Pfam" id="PF00768"/>
    </source>
</evidence>
<keyword evidence="2" id="KW-0732">Signal</keyword>
<dbReference type="AlphaFoldDB" id="A0A9D2BIQ9"/>
<feature type="active site" evidence="7">
    <location>
        <position position="134"/>
    </location>
</feature>
<evidence type="ECO:0000256" key="8">
    <source>
        <dbReference type="PIRSR" id="PIRSR618044-2"/>
    </source>
</evidence>
<dbReference type="GO" id="GO:0009252">
    <property type="term" value="P:peptidoglycan biosynthetic process"/>
    <property type="evidence" value="ECO:0007669"/>
    <property type="project" value="UniProtKB-KW"/>
</dbReference>
<evidence type="ECO:0000256" key="5">
    <source>
        <dbReference type="ARBA" id="ARBA00022984"/>
    </source>
</evidence>
<dbReference type="PANTHER" id="PTHR21581:SF6">
    <property type="entry name" value="TRAFFICKING PROTEIN PARTICLE COMPLEX SUBUNIT 12"/>
    <property type="match status" value="1"/>
</dbReference>
<feature type="domain" description="Peptidase S11 D-alanyl-D-alanine carboxypeptidase A N-terminal" evidence="10">
    <location>
        <begin position="58"/>
        <end position="281"/>
    </location>
</feature>
<dbReference type="InterPro" id="IPR012338">
    <property type="entry name" value="Beta-lactam/transpept-like"/>
</dbReference>
<reference evidence="11" key="2">
    <citation type="submission" date="2021-04" db="EMBL/GenBank/DDBJ databases">
        <authorList>
            <person name="Gilroy R."/>
        </authorList>
    </citation>
    <scope>NUCLEOTIDE SEQUENCE</scope>
    <source>
        <strain evidence="11">CHK183-1962</strain>
    </source>
</reference>
<evidence type="ECO:0000256" key="2">
    <source>
        <dbReference type="ARBA" id="ARBA00022729"/>
    </source>
</evidence>
<protein>
    <submittedName>
        <fullName evidence="11">Serine hydrolase</fullName>
    </submittedName>
</protein>
<dbReference type="InterPro" id="IPR018044">
    <property type="entry name" value="Peptidase_S11"/>
</dbReference>
<dbReference type="Pfam" id="PF00768">
    <property type="entry name" value="Peptidase_S11"/>
    <property type="match status" value="1"/>
</dbReference>
<evidence type="ECO:0000256" key="3">
    <source>
        <dbReference type="ARBA" id="ARBA00022801"/>
    </source>
</evidence>
<dbReference type="PRINTS" id="PR00725">
    <property type="entry name" value="DADACBPTASE1"/>
</dbReference>
<reference evidence="11" key="1">
    <citation type="journal article" date="2021" name="PeerJ">
        <title>Extensive microbial diversity within the chicken gut microbiome revealed by metagenomics and culture.</title>
        <authorList>
            <person name="Gilroy R."/>
            <person name="Ravi A."/>
            <person name="Getino M."/>
            <person name="Pursley I."/>
            <person name="Horton D.L."/>
            <person name="Alikhan N.F."/>
            <person name="Baker D."/>
            <person name="Gharbi K."/>
            <person name="Hall N."/>
            <person name="Watson M."/>
            <person name="Adriaenssens E.M."/>
            <person name="Foster-Nyarko E."/>
            <person name="Jarju S."/>
            <person name="Secka A."/>
            <person name="Antonio M."/>
            <person name="Oren A."/>
            <person name="Chaudhuri R.R."/>
            <person name="La Ragione R."/>
            <person name="Hildebrand F."/>
            <person name="Pallen M.J."/>
        </authorList>
    </citation>
    <scope>NUCLEOTIDE SEQUENCE</scope>
    <source>
        <strain evidence="11">CHK183-1962</strain>
    </source>
</reference>
<dbReference type="Proteomes" id="UP000886890">
    <property type="component" value="Unassembled WGS sequence"/>
</dbReference>
<gene>
    <name evidence="11" type="ORF">H9734_05035</name>
</gene>
<dbReference type="GO" id="GO:0006508">
    <property type="term" value="P:proteolysis"/>
    <property type="evidence" value="ECO:0007669"/>
    <property type="project" value="InterPro"/>
</dbReference>
<evidence type="ECO:0000256" key="7">
    <source>
        <dbReference type="PIRSR" id="PIRSR618044-1"/>
    </source>
</evidence>
<feature type="active site" description="Acyl-ester intermediate" evidence="7">
    <location>
        <position position="77"/>
    </location>
</feature>
<feature type="binding site" evidence="8">
    <location>
        <position position="250"/>
    </location>
    <ligand>
        <name>substrate</name>
    </ligand>
</feature>
<dbReference type="PANTHER" id="PTHR21581">
    <property type="entry name" value="D-ALANYL-D-ALANINE CARBOXYPEPTIDASE"/>
    <property type="match status" value="1"/>
</dbReference>
<dbReference type="EMBL" id="DXEK01000083">
    <property type="protein sequence ID" value="HIX76947.1"/>
    <property type="molecule type" value="Genomic_DNA"/>
</dbReference>
<evidence type="ECO:0000256" key="6">
    <source>
        <dbReference type="ARBA" id="ARBA00023316"/>
    </source>
</evidence>
<dbReference type="GO" id="GO:0008360">
    <property type="term" value="P:regulation of cell shape"/>
    <property type="evidence" value="ECO:0007669"/>
    <property type="project" value="UniProtKB-KW"/>
</dbReference>
<keyword evidence="6" id="KW-0961">Cell wall biogenesis/degradation</keyword>
<evidence type="ECO:0000256" key="9">
    <source>
        <dbReference type="RuleBase" id="RU004016"/>
    </source>
</evidence>
<sequence length="298" mass="32414">MDFSYSYQTDRLLSTDPLEEASSALAPAFAEDLCVGEANTALGDIVLDGEEKGGLFQLDSRAVLFSQGIYDKIYPASITKIMTSLLAIEYGNMDDVVTIQAEDVTLEEGSQMSGMQAGDQVTMDQLFHALMVYSANDAAMAIARHIGGTVDQFVEMMNQEAQNLGMTGTHFVNPHGLHDDNHYTTVYDIYLMLNKAFTEQKFTDTMSLSSYTLTVTAADGSQRTRYLTATDRYLTGEVTAPDNVTVLGGKTGTTSQAGNCLAIVSQNAYGEPFISIVVNAQNKTTLYNDMNILLSQIN</sequence>
<dbReference type="GO" id="GO:0009002">
    <property type="term" value="F:serine-type D-Ala-D-Ala carboxypeptidase activity"/>
    <property type="evidence" value="ECO:0007669"/>
    <property type="project" value="InterPro"/>
</dbReference>
<dbReference type="InterPro" id="IPR001967">
    <property type="entry name" value="Peptidase_S11_N"/>
</dbReference>
<evidence type="ECO:0000313" key="12">
    <source>
        <dbReference type="Proteomes" id="UP000886890"/>
    </source>
</evidence>
<comment type="caution">
    <text evidence="11">The sequence shown here is derived from an EMBL/GenBank/DDBJ whole genome shotgun (WGS) entry which is preliminary data.</text>
</comment>
<evidence type="ECO:0000313" key="11">
    <source>
        <dbReference type="EMBL" id="HIX76947.1"/>
    </source>
</evidence>
<name>A0A9D2BIQ9_9FIRM</name>
<dbReference type="Gene3D" id="3.40.710.10">
    <property type="entry name" value="DD-peptidase/beta-lactamase superfamily"/>
    <property type="match status" value="1"/>
</dbReference>
<keyword evidence="5" id="KW-0573">Peptidoglycan synthesis</keyword>
<proteinExistence type="inferred from homology"/>
<keyword evidence="4" id="KW-0133">Cell shape</keyword>
<evidence type="ECO:0000256" key="1">
    <source>
        <dbReference type="ARBA" id="ARBA00007164"/>
    </source>
</evidence>
<dbReference type="GO" id="GO:0071555">
    <property type="term" value="P:cell wall organization"/>
    <property type="evidence" value="ECO:0007669"/>
    <property type="project" value="UniProtKB-KW"/>
</dbReference>
<keyword evidence="3 11" id="KW-0378">Hydrolase</keyword>
<feature type="active site" description="Proton acceptor" evidence="7">
    <location>
        <position position="80"/>
    </location>
</feature>
<accession>A0A9D2BIQ9</accession>
<dbReference type="SUPFAM" id="SSF56601">
    <property type="entry name" value="beta-lactamase/transpeptidase-like"/>
    <property type="match status" value="1"/>
</dbReference>
<organism evidence="11 12">
    <name type="scientific">Candidatus Fusicatenibacter merdavium</name>
    <dbReference type="NCBI Taxonomy" id="2838600"/>
    <lineage>
        <taxon>Bacteria</taxon>
        <taxon>Bacillati</taxon>
        <taxon>Bacillota</taxon>
        <taxon>Clostridia</taxon>
        <taxon>Lachnospirales</taxon>
        <taxon>Lachnospiraceae</taxon>
        <taxon>Fusicatenibacter</taxon>
    </lineage>
</organism>